<keyword evidence="1 5" id="KW-0444">Lipid biosynthesis</keyword>
<evidence type="ECO:0000256" key="3">
    <source>
        <dbReference type="ARBA" id="ARBA00022771"/>
    </source>
</evidence>
<dbReference type="PANTHER" id="PTHR42995">
    <property type="entry name" value="ACETYL-COENZYME A CARBOXYLASE CARBOXYL TRANSFERASE SUBUNIT BETA, CHLOROPLASTIC"/>
    <property type="match status" value="1"/>
</dbReference>
<gene>
    <name evidence="5" type="primary">accD</name>
    <name evidence="7" type="ORF">HZY91_09885</name>
</gene>
<dbReference type="EMBL" id="JACBXQ010000006">
    <property type="protein sequence ID" value="MBG9987175.1"/>
    <property type="molecule type" value="Genomic_DNA"/>
</dbReference>
<feature type="domain" description="CoA carboxyltransferase N-terminal" evidence="6">
    <location>
        <begin position="34"/>
        <end position="292"/>
    </location>
</feature>
<evidence type="ECO:0000256" key="4">
    <source>
        <dbReference type="ARBA" id="ARBA00023098"/>
    </source>
</evidence>
<keyword evidence="5" id="KW-0067">ATP-binding</keyword>
<comment type="function">
    <text evidence="5">Component of the acetyl coenzyme A carboxylase (ACC) complex. Biotin carboxylase (BC) catalyzes the carboxylation of biotin on its carrier protein (BCCP) and then the CO(2) group is transferred by the transcarboxylase to acetyl-CoA to form malonyl-CoA.</text>
</comment>
<comment type="cofactor">
    <cofactor evidence="5">
        <name>Zn(2+)</name>
        <dbReference type="ChEBI" id="CHEBI:29105"/>
    </cofactor>
    <text evidence="5">Binds 1 zinc ion per subunit.</text>
</comment>
<comment type="catalytic activity">
    <reaction evidence="5">
        <text>N(6)-carboxybiotinyl-L-lysyl-[protein] + acetyl-CoA = N(6)-biotinyl-L-lysyl-[protein] + malonyl-CoA</text>
        <dbReference type="Rhea" id="RHEA:54728"/>
        <dbReference type="Rhea" id="RHEA-COMP:10505"/>
        <dbReference type="Rhea" id="RHEA-COMP:10506"/>
        <dbReference type="ChEBI" id="CHEBI:57288"/>
        <dbReference type="ChEBI" id="CHEBI:57384"/>
        <dbReference type="ChEBI" id="CHEBI:83144"/>
        <dbReference type="ChEBI" id="CHEBI:83145"/>
        <dbReference type="EC" id="2.1.3.15"/>
    </reaction>
</comment>
<keyword evidence="3 5" id="KW-0863">Zinc-finger</keyword>
<accession>A0ABS0LSN4</accession>
<dbReference type="PROSITE" id="PS50980">
    <property type="entry name" value="COA_CT_NTER"/>
    <property type="match status" value="1"/>
</dbReference>
<evidence type="ECO:0000256" key="1">
    <source>
        <dbReference type="ARBA" id="ARBA00022516"/>
    </source>
</evidence>
<dbReference type="GO" id="GO:0016740">
    <property type="term" value="F:transferase activity"/>
    <property type="evidence" value="ECO:0007669"/>
    <property type="project" value="UniProtKB-KW"/>
</dbReference>
<keyword evidence="2 5" id="KW-0808">Transferase</keyword>
<comment type="caution">
    <text evidence="7">The sequence shown here is derived from an EMBL/GenBank/DDBJ whole genome shotgun (WGS) entry which is preliminary data.</text>
</comment>
<sequence>MALFRKNKYKNSIRLNPSQPDNYQQRIKQIPDGATFTCPGCKKALVRKDLPEDRTCRKCHYPLQFPAYDRIDWLLDSETFEELDAEIDLVNPINFPDYMDKLKDKQENTGLQEAVVTGLGKIAGQTIAVGVMDSRFIMASMGHIVGEKLTRLFEKAIEKRLPVVLYIASGGARMQEGIISLMQMAKVSQAVAKHDAAGLFYLAVLTQPTTGGVTASFANQADIILAEPKATIGFAGKRVIEQTIHAELPHGFQESETVLKNGFIDSIVSRDLQKEVIRQLLTIHSLDIKEEE</sequence>
<dbReference type="InterPro" id="IPR000438">
    <property type="entry name" value="Acetyl_CoA_COase_Trfase_b_su"/>
</dbReference>
<keyword evidence="5" id="KW-0547">Nucleotide-binding</keyword>
<dbReference type="InterPro" id="IPR029045">
    <property type="entry name" value="ClpP/crotonase-like_dom_sf"/>
</dbReference>
<evidence type="ECO:0000313" key="8">
    <source>
        <dbReference type="Proteomes" id="UP000721415"/>
    </source>
</evidence>
<feature type="binding site" evidence="5">
    <location>
        <position position="59"/>
    </location>
    <ligand>
        <name>Zn(2+)</name>
        <dbReference type="ChEBI" id="CHEBI:29105"/>
    </ligand>
</feature>
<evidence type="ECO:0000256" key="2">
    <source>
        <dbReference type="ARBA" id="ARBA00022679"/>
    </source>
</evidence>
<feature type="binding site" evidence="5">
    <location>
        <position position="41"/>
    </location>
    <ligand>
        <name>Zn(2+)</name>
        <dbReference type="ChEBI" id="CHEBI:29105"/>
    </ligand>
</feature>
<dbReference type="PANTHER" id="PTHR42995:SF5">
    <property type="entry name" value="ACETYL-COENZYME A CARBOXYLASE CARBOXYL TRANSFERASE SUBUNIT BETA, CHLOROPLASTIC"/>
    <property type="match status" value="1"/>
</dbReference>
<organism evidence="7 8">
    <name type="scientific">Facklamia lactis</name>
    <dbReference type="NCBI Taxonomy" id="2749967"/>
    <lineage>
        <taxon>Bacteria</taxon>
        <taxon>Bacillati</taxon>
        <taxon>Bacillota</taxon>
        <taxon>Bacilli</taxon>
        <taxon>Lactobacillales</taxon>
        <taxon>Aerococcaceae</taxon>
        <taxon>Facklamia</taxon>
    </lineage>
</organism>
<dbReference type="EC" id="2.1.3.15" evidence="5"/>
<dbReference type="InterPro" id="IPR034733">
    <property type="entry name" value="AcCoA_carboxyl_beta"/>
</dbReference>
<comment type="caution">
    <text evidence="5">Lacks conserved residue(s) required for the propagation of feature annotation.</text>
</comment>
<keyword evidence="5" id="KW-0862">Zinc</keyword>
<proteinExistence type="inferred from homology"/>
<keyword evidence="5" id="KW-0479">Metal-binding</keyword>
<dbReference type="Proteomes" id="UP000721415">
    <property type="component" value="Unassembled WGS sequence"/>
</dbReference>
<comment type="pathway">
    <text evidence="5">Lipid metabolism; malonyl-CoA biosynthesis; malonyl-CoA from acetyl-CoA: step 1/1.</text>
</comment>
<comment type="subunit">
    <text evidence="5">Acetyl-CoA carboxylase is a heterohexamer composed of biotin carboxyl carrier protein (AccB), biotin carboxylase (AccC) and two subunits each of ACCase subunit alpha (AccA) and ACCase subunit beta (AccD).</text>
</comment>
<protein>
    <recommendedName>
        <fullName evidence="5">Acetyl-coenzyme A carboxylase carboxyl transferase subunit beta</fullName>
        <shortName evidence="5">ACCase subunit beta</shortName>
        <shortName evidence="5">Acetyl-CoA carboxylase carboxyltransferase subunit beta</shortName>
        <ecNumber evidence="5">2.1.3.15</ecNumber>
    </recommendedName>
</protein>
<evidence type="ECO:0000256" key="5">
    <source>
        <dbReference type="HAMAP-Rule" id="MF_01395"/>
    </source>
</evidence>
<dbReference type="PRINTS" id="PR01070">
    <property type="entry name" value="ACCCTRFRASEB"/>
</dbReference>
<dbReference type="HAMAP" id="MF_01395">
    <property type="entry name" value="AcetylCoA_CT_beta"/>
    <property type="match status" value="1"/>
</dbReference>
<keyword evidence="5" id="KW-0275">Fatty acid biosynthesis</keyword>
<dbReference type="Gene3D" id="3.90.226.10">
    <property type="entry name" value="2-enoyl-CoA Hydratase, Chain A, domain 1"/>
    <property type="match status" value="1"/>
</dbReference>
<evidence type="ECO:0000259" key="6">
    <source>
        <dbReference type="PROSITE" id="PS50980"/>
    </source>
</evidence>
<keyword evidence="5" id="KW-0276">Fatty acid metabolism</keyword>
<dbReference type="RefSeq" id="WP_197116088.1">
    <property type="nucleotide sequence ID" value="NZ_JACBXQ010000006.1"/>
</dbReference>
<dbReference type="SUPFAM" id="SSF52096">
    <property type="entry name" value="ClpP/crotonase"/>
    <property type="match status" value="1"/>
</dbReference>
<feature type="binding site" evidence="5">
    <location>
        <position position="56"/>
    </location>
    <ligand>
        <name>Zn(2+)</name>
        <dbReference type="ChEBI" id="CHEBI:29105"/>
    </ligand>
</feature>
<reference evidence="7 8" key="1">
    <citation type="submission" date="2020-07" db="EMBL/GenBank/DDBJ databases">
        <title>Facklamia lactis sp. nov., isolated from raw milk.</title>
        <authorList>
            <person name="Doll E.V."/>
            <person name="Huptas C."/>
            <person name="Staib L."/>
            <person name="Wenning M."/>
            <person name="Scherer S."/>
        </authorList>
    </citation>
    <scope>NUCLEOTIDE SEQUENCE [LARGE SCALE GENOMIC DNA]</scope>
    <source>
        <strain evidence="7 8">DSM 111018</strain>
    </source>
</reference>
<name>A0ABS0LSN4_9LACT</name>
<feature type="binding site" evidence="5">
    <location>
        <position position="38"/>
    </location>
    <ligand>
        <name>Zn(2+)</name>
        <dbReference type="ChEBI" id="CHEBI:29105"/>
    </ligand>
</feature>
<comment type="similarity">
    <text evidence="5">Belongs to the AccD/PCCB family.</text>
</comment>
<keyword evidence="8" id="KW-1185">Reference proteome</keyword>
<evidence type="ECO:0000313" key="7">
    <source>
        <dbReference type="EMBL" id="MBG9987175.1"/>
    </source>
</evidence>
<dbReference type="Pfam" id="PF01039">
    <property type="entry name" value="Carboxyl_trans"/>
    <property type="match status" value="1"/>
</dbReference>
<comment type="subcellular location">
    <subcellularLocation>
        <location evidence="5">Cytoplasm</location>
    </subcellularLocation>
</comment>
<keyword evidence="5" id="KW-0963">Cytoplasm</keyword>
<keyword evidence="4 5" id="KW-0443">Lipid metabolism</keyword>
<dbReference type="InterPro" id="IPR011762">
    <property type="entry name" value="COA_CT_N"/>
</dbReference>